<dbReference type="AlphaFoldDB" id="A9P2E5"/>
<proteinExistence type="evidence at transcript level"/>
<dbReference type="PANTHER" id="PTHR22835:SF588">
    <property type="entry name" value="ALPHA-L-FUCOSIDASE 3"/>
    <property type="match status" value="1"/>
</dbReference>
<evidence type="ECO:0000256" key="5">
    <source>
        <dbReference type="SAM" id="SignalP"/>
    </source>
</evidence>
<organism evidence="6">
    <name type="scientific">Picea sitchensis</name>
    <name type="common">Sitka spruce</name>
    <name type="synonym">Pinus sitchensis</name>
    <dbReference type="NCBI Taxonomy" id="3332"/>
    <lineage>
        <taxon>Eukaryota</taxon>
        <taxon>Viridiplantae</taxon>
        <taxon>Streptophyta</taxon>
        <taxon>Embryophyta</taxon>
        <taxon>Tracheophyta</taxon>
        <taxon>Spermatophyta</taxon>
        <taxon>Pinopsida</taxon>
        <taxon>Pinidae</taxon>
        <taxon>Conifers I</taxon>
        <taxon>Pinales</taxon>
        <taxon>Pinaceae</taxon>
        <taxon>Picea</taxon>
    </lineage>
</organism>
<comment type="similarity">
    <text evidence="1">Belongs to the 'GDSL' lipolytic enzyme family.</text>
</comment>
<reference evidence="6" key="1">
    <citation type="journal article" date="2008" name="BMC Genomics">
        <title>A conifer genomics resource of 200,000 spruce (Picea spp.) ESTs and 6,464 high-quality, sequence-finished full-length cDNAs for Sitka spruce (Picea sitchensis).</title>
        <authorList>
            <person name="Ralph S.G."/>
            <person name="Chun H.J."/>
            <person name="Kolosova N."/>
            <person name="Cooper D."/>
            <person name="Oddy C."/>
            <person name="Ritland C.E."/>
            <person name="Kirkpatrick R."/>
            <person name="Moore R."/>
            <person name="Barber S."/>
            <person name="Holt R.A."/>
            <person name="Jones S.J."/>
            <person name="Marra M.A."/>
            <person name="Douglas C.J."/>
            <person name="Ritland K."/>
            <person name="Bohlmann J."/>
        </authorList>
    </citation>
    <scope>NUCLEOTIDE SEQUENCE</scope>
    <source>
        <tissue evidence="6">Bark</tissue>
    </source>
</reference>
<dbReference type="InterPro" id="IPR035669">
    <property type="entry name" value="SGNH_plant_lipase-like"/>
</dbReference>
<evidence type="ECO:0000256" key="4">
    <source>
        <dbReference type="ARBA" id="ARBA00023180"/>
    </source>
</evidence>
<name>A9P2E5_PICSI</name>
<evidence type="ECO:0000256" key="1">
    <source>
        <dbReference type="ARBA" id="ARBA00008668"/>
    </source>
</evidence>
<dbReference type="Gene3D" id="3.40.50.1110">
    <property type="entry name" value="SGNH hydrolase"/>
    <property type="match status" value="1"/>
</dbReference>
<protein>
    <submittedName>
        <fullName evidence="6">Uncharacterized protein</fullName>
    </submittedName>
</protein>
<dbReference type="PANTHER" id="PTHR22835">
    <property type="entry name" value="ZINC FINGER FYVE DOMAIN CONTAINING PROTEIN"/>
    <property type="match status" value="1"/>
</dbReference>
<dbReference type="CDD" id="cd01837">
    <property type="entry name" value="SGNH_plant_lipase_like"/>
    <property type="match status" value="1"/>
</dbReference>
<evidence type="ECO:0000256" key="3">
    <source>
        <dbReference type="ARBA" id="ARBA00022801"/>
    </source>
</evidence>
<dbReference type="Pfam" id="PF00657">
    <property type="entry name" value="Lipase_GDSL"/>
    <property type="match status" value="1"/>
</dbReference>
<dbReference type="OMA" id="LYTICIG"/>
<dbReference type="InterPro" id="IPR036514">
    <property type="entry name" value="SGNH_hydro_sf"/>
</dbReference>
<dbReference type="GO" id="GO:0016788">
    <property type="term" value="F:hydrolase activity, acting on ester bonds"/>
    <property type="evidence" value="ECO:0007669"/>
    <property type="project" value="InterPro"/>
</dbReference>
<keyword evidence="4" id="KW-0325">Glycoprotein</keyword>
<dbReference type="EMBL" id="EF087823">
    <property type="protein sequence ID" value="ABK27056.1"/>
    <property type="molecule type" value="mRNA"/>
</dbReference>
<evidence type="ECO:0000256" key="2">
    <source>
        <dbReference type="ARBA" id="ARBA00022729"/>
    </source>
</evidence>
<feature type="chain" id="PRO_5002742026" evidence="5">
    <location>
        <begin position="23"/>
        <end position="381"/>
    </location>
</feature>
<feature type="signal peptide" evidence="5">
    <location>
        <begin position="1"/>
        <end position="22"/>
    </location>
</feature>
<evidence type="ECO:0000313" key="6">
    <source>
        <dbReference type="EMBL" id="ABK27056.1"/>
    </source>
</evidence>
<dbReference type="InterPro" id="IPR001087">
    <property type="entry name" value="GDSL"/>
</dbReference>
<dbReference type="SUPFAM" id="SSF52266">
    <property type="entry name" value="SGNH hydrolase"/>
    <property type="match status" value="1"/>
</dbReference>
<sequence length="381" mass="41770">MGSRFFLQALVLTALLPVIAYGKCDFPAIFNFGDSNSDTGGWHFAFPYQMLPDNAPYGRTFFGQPSYRYSDGRLSVDFLAQALGLPFISPFLQSVGSRFEQGANFAASGASVRPTSTDFNAPISLTVQLNQFKVFKQQVLDTISSHGSLNYLPSADSFKTGIYTIEIGGNDFDNAYRSLKLSPLQVKQTILPKLAKSVGGAVQELYNEGARTILVKDVGPQGCGPFWLTYFSHAPTDFDQHGCSISYNDAVQFYNTQLREQLSLVRKQLPGADIVYVSQYDIIYDFFANPSKYGFKATTQSCCGVGGKYNFTWAAQCGLTGPVNGKSVTVGSCSDPASYIIWDGIHLTDQANRVLTQQILGGKYFEPSTFSITSRCQTQPI</sequence>
<keyword evidence="2 5" id="KW-0732">Signal</keyword>
<keyword evidence="3" id="KW-0378">Hydrolase</keyword>
<accession>A9P2E5</accession>